<dbReference type="PATRIC" id="fig|1631356.3.peg.2885"/>
<comment type="caution">
    <text evidence="2">The sequence shown here is derived from an EMBL/GenBank/DDBJ whole genome shotgun (WGS) entry which is preliminary data.</text>
</comment>
<keyword evidence="3" id="KW-1185">Reference proteome</keyword>
<accession>A0A0L6CJX2</accession>
<evidence type="ECO:0000313" key="3">
    <source>
        <dbReference type="Proteomes" id="UP000037397"/>
    </source>
</evidence>
<evidence type="ECO:0000256" key="1">
    <source>
        <dbReference type="SAM" id="MobiDB-lite"/>
    </source>
</evidence>
<dbReference type="RefSeq" id="WP_050670514.1">
    <property type="nucleotide sequence ID" value="NZ_LAIR01000002.1"/>
</dbReference>
<sequence length="61" mass="6464">MAAMKRTVIVRHPESLQAVALVEGTEVPEWAEGLVHVDDTDAPAEKPAARAAKKSPTGDQS</sequence>
<evidence type="ECO:0000313" key="2">
    <source>
        <dbReference type="EMBL" id="KNX38096.1"/>
    </source>
</evidence>
<dbReference type="AlphaFoldDB" id="A0A0L6CJX2"/>
<feature type="compositionally biased region" description="Basic and acidic residues" evidence="1">
    <location>
        <begin position="38"/>
        <end position="48"/>
    </location>
</feature>
<organism evidence="2 3">
    <name type="scientific">Luteipulveratus halotolerans</name>
    <dbReference type="NCBI Taxonomy" id="1631356"/>
    <lineage>
        <taxon>Bacteria</taxon>
        <taxon>Bacillati</taxon>
        <taxon>Actinomycetota</taxon>
        <taxon>Actinomycetes</taxon>
        <taxon>Micrococcales</taxon>
        <taxon>Dermacoccaceae</taxon>
        <taxon>Luteipulveratus</taxon>
    </lineage>
</organism>
<dbReference type="Proteomes" id="UP000037397">
    <property type="component" value="Unassembled WGS sequence"/>
</dbReference>
<gene>
    <name evidence="2" type="ORF">VV01_14630</name>
</gene>
<name>A0A0L6CJX2_9MICO</name>
<protein>
    <submittedName>
        <fullName evidence="2">Uncharacterized protein</fullName>
    </submittedName>
</protein>
<dbReference type="STRING" id="1631356.VV01_14630"/>
<proteinExistence type="predicted"/>
<feature type="region of interest" description="Disordered" evidence="1">
    <location>
        <begin position="38"/>
        <end position="61"/>
    </location>
</feature>
<dbReference type="EMBL" id="LAIR01000002">
    <property type="protein sequence ID" value="KNX38096.1"/>
    <property type="molecule type" value="Genomic_DNA"/>
</dbReference>
<reference evidence="3" key="1">
    <citation type="submission" date="2015-03" db="EMBL/GenBank/DDBJ databases">
        <title>Luteipulveratus halotolerans sp. nov., a novel actinobacterium (Dermacoccaceae) from Sarawak, Malaysia.</title>
        <authorList>
            <person name="Juboi H."/>
            <person name="Basik A."/>
            <person name="Shamsul S.S."/>
            <person name="Arnold P."/>
            <person name="Schmitt E.K."/>
            <person name="Sanglier J.-J."/>
            <person name="Yeo T."/>
        </authorList>
    </citation>
    <scope>NUCLEOTIDE SEQUENCE [LARGE SCALE GENOMIC DNA]</scope>
    <source>
        <strain evidence="3">C296001</strain>
    </source>
</reference>